<dbReference type="Proteomes" id="UP001597264">
    <property type="component" value="Unassembled WGS sequence"/>
</dbReference>
<protein>
    <submittedName>
        <fullName evidence="2">Saccharopine dehydrogenase NADP-binding domain-containing protein</fullName>
    </submittedName>
</protein>
<dbReference type="InterPro" id="IPR036291">
    <property type="entry name" value="NAD(P)-bd_dom_sf"/>
</dbReference>
<evidence type="ECO:0000259" key="1">
    <source>
        <dbReference type="Pfam" id="PF03435"/>
    </source>
</evidence>
<dbReference type="EMBL" id="JBHTLR010000019">
    <property type="protein sequence ID" value="MFD1217834.1"/>
    <property type="molecule type" value="Genomic_DNA"/>
</dbReference>
<dbReference type="PANTHER" id="PTHR43796:SF2">
    <property type="entry name" value="CARBOXYNORSPERMIDINE SYNTHASE"/>
    <property type="match status" value="1"/>
</dbReference>
<sequence length="401" mass="43536">MPDSSNQQSDQPRKKVLILGGYGTFGSRIAHRLANEPGLHLIIAGRDRFKAELFASRLHDHPSQESLQRASAEGIQLDRNSADFANQINRLNVDLLIHCAGPFYGQDYGVAEACIAQACDYIDIAESAAFVCNIDSLDASAREAGTTVISGAGTLPALSSAVLAALTDQFSRIDGVSVHISPARQIRDAHATQRSGFDFLGDGFQRIENGQQQDTYSGNYLQRVPFGHPVGPRWVCDYEAPDQRLIPQHFPSLRSLQTTTGLQPAPLQFGLAACANIAHRQFPIQREALRKQMAKVGHWLADHWPMRSANGGMMMEIEGVLSDQESGRQGAGAVQWQILGLNGDGPWIPAAPAAALARKLLIGGKHSAGARPCWQQVSLNEILEELTPYSVVSMMEVEPQG</sequence>
<accession>A0ABW3UED9</accession>
<dbReference type="Gene3D" id="3.40.50.720">
    <property type="entry name" value="NAD(P)-binding Rossmann-like Domain"/>
    <property type="match status" value="1"/>
</dbReference>
<name>A0ABW3UED9_9GAMM</name>
<evidence type="ECO:0000313" key="2">
    <source>
        <dbReference type="EMBL" id="MFD1217834.1"/>
    </source>
</evidence>
<comment type="caution">
    <text evidence="2">The sequence shown here is derived from an EMBL/GenBank/DDBJ whole genome shotgun (WGS) entry which is preliminary data.</text>
</comment>
<dbReference type="PANTHER" id="PTHR43796">
    <property type="entry name" value="CARBOXYNORSPERMIDINE SYNTHASE"/>
    <property type="match status" value="1"/>
</dbReference>
<proteinExistence type="predicted"/>
<dbReference type="InterPro" id="IPR005097">
    <property type="entry name" value="Sacchrp_dh_NADP-bd"/>
</dbReference>
<gene>
    <name evidence="2" type="ORF">ACFQ2X_14600</name>
</gene>
<evidence type="ECO:0000313" key="3">
    <source>
        <dbReference type="Proteomes" id="UP001597264"/>
    </source>
</evidence>
<organism evidence="2 3">
    <name type="scientific">Microbulbifer celer</name>
    <dbReference type="NCBI Taxonomy" id="435905"/>
    <lineage>
        <taxon>Bacteria</taxon>
        <taxon>Pseudomonadati</taxon>
        <taxon>Pseudomonadota</taxon>
        <taxon>Gammaproteobacteria</taxon>
        <taxon>Cellvibrionales</taxon>
        <taxon>Microbulbiferaceae</taxon>
        <taxon>Microbulbifer</taxon>
    </lineage>
</organism>
<keyword evidence="3" id="KW-1185">Reference proteome</keyword>
<feature type="domain" description="Saccharopine dehydrogenase NADP binding" evidence="1">
    <location>
        <begin position="16"/>
        <end position="149"/>
    </location>
</feature>
<dbReference type="Pfam" id="PF03435">
    <property type="entry name" value="Sacchrp_dh_NADP"/>
    <property type="match status" value="1"/>
</dbReference>
<dbReference type="SUPFAM" id="SSF51735">
    <property type="entry name" value="NAD(P)-binding Rossmann-fold domains"/>
    <property type="match status" value="1"/>
</dbReference>
<dbReference type="RefSeq" id="WP_230438948.1">
    <property type="nucleotide sequence ID" value="NZ_CP087715.1"/>
</dbReference>
<reference evidence="3" key="1">
    <citation type="journal article" date="2019" name="Int. J. Syst. Evol. Microbiol.">
        <title>The Global Catalogue of Microorganisms (GCM) 10K type strain sequencing project: providing services to taxonomists for standard genome sequencing and annotation.</title>
        <authorList>
            <consortium name="The Broad Institute Genomics Platform"/>
            <consortium name="The Broad Institute Genome Sequencing Center for Infectious Disease"/>
            <person name="Wu L."/>
            <person name="Ma J."/>
        </authorList>
    </citation>
    <scope>NUCLEOTIDE SEQUENCE [LARGE SCALE GENOMIC DNA]</scope>
    <source>
        <strain evidence="3">CCUG 54356</strain>
    </source>
</reference>